<name>A0ABQ1SHS5_9FLAO</name>
<reference evidence="2" key="1">
    <citation type="journal article" date="2019" name="Int. J. Syst. Evol. Microbiol.">
        <title>The Global Catalogue of Microorganisms (GCM) 10K type strain sequencing project: providing services to taxonomists for standard genome sequencing and annotation.</title>
        <authorList>
            <consortium name="The Broad Institute Genomics Platform"/>
            <consortium name="The Broad Institute Genome Sequencing Center for Infectious Disease"/>
            <person name="Wu L."/>
            <person name="Ma J."/>
        </authorList>
    </citation>
    <scope>NUCLEOTIDE SEQUENCE [LARGE SCALE GENOMIC DNA]</scope>
    <source>
        <strain evidence="2">CGMCC 1.12931</strain>
    </source>
</reference>
<gene>
    <name evidence="1" type="ORF">GCM10010832_10900</name>
</gene>
<dbReference type="Proteomes" id="UP000599179">
    <property type="component" value="Unassembled WGS sequence"/>
</dbReference>
<evidence type="ECO:0000313" key="1">
    <source>
        <dbReference type="EMBL" id="GGE32442.1"/>
    </source>
</evidence>
<evidence type="ECO:0000313" key="2">
    <source>
        <dbReference type="Proteomes" id="UP000599179"/>
    </source>
</evidence>
<sequence>MNFFDKLFYTNKYIKSIHLKFFLLFFKTKKLDSNFDLSEEIKKSKSLVVLASGPSAKKYRHEKDDLIITTNSSYLMLHKHARFIHIIKDLGYLHKFLMFGLKFKPLAVIIDINTHSNGKGFGAHSIKLLKSYLGRRYYSFPVIITDNENLFTENRVNYGNQMSDFFEINKIKRSASNSGELIYAYGVWLSSQENRTMKVFGIDAGEGGNKHFDGRSTASNHVAFRDHNKKRMSDFFGECQNKYSHIFNYSFFKNNTETTNQ</sequence>
<dbReference type="EMBL" id="BMGM01000004">
    <property type="protein sequence ID" value="GGE32442.1"/>
    <property type="molecule type" value="Genomic_DNA"/>
</dbReference>
<keyword evidence="2" id="KW-1185">Reference proteome</keyword>
<accession>A0ABQ1SHS5</accession>
<organism evidence="1 2">
    <name type="scientific">Psychroflexus planctonicus</name>
    <dbReference type="NCBI Taxonomy" id="1526575"/>
    <lineage>
        <taxon>Bacteria</taxon>
        <taxon>Pseudomonadati</taxon>
        <taxon>Bacteroidota</taxon>
        <taxon>Flavobacteriia</taxon>
        <taxon>Flavobacteriales</taxon>
        <taxon>Flavobacteriaceae</taxon>
        <taxon>Psychroflexus</taxon>
    </lineage>
</organism>
<comment type="caution">
    <text evidence="1">The sequence shown here is derived from an EMBL/GenBank/DDBJ whole genome shotgun (WGS) entry which is preliminary data.</text>
</comment>
<dbReference type="RefSeq" id="WP_188458088.1">
    <property type="nucleotide sequence ID" value="NZ_BMGM01000004.1"/>
</dbReference>
<protein>
    <submittedName>
        <fullName evidence="1">Uncharacterized protein</fullName>
    </submittedName>
</protein>
<proteinExistence type="predicted"/>